<keyword evidence="4 6" id="KW-1133">Transmembrane helix</keyword>
<keyword evidence="9" id="KW-1185">Reference proteome</keyword>
<dbReference type="Proteomes" id="UP000660262">
    <property type="component" value="Unassembled WGS sequence"/>
</dbReference>
<keyword evidence="3 6" id="KW-0812">Transmembrane</keyword>
<evidence type="ECO:0000313" key="8">
    <source>
        <dbReference type="EMBL" id="GHP04933.1"/>
    </source>
</evidence>
<evidence type="ECO:0000259" key="7">
    <source>
        <dbReference type="Pfam" id="PF04116"/>
    </source>
</evidence>
<dbReference type="InterPro" id="IPR006694">
    <property type="entry name" value="Fatty_acid_hydroxylase"/>
</dbReference>
<gene>
    <name evidence="8" type="ORF">PPROV_000368500</name>
</gene>
<dbReference type="GO" id="GO:0008610">
    <property type="term" value="P:lipid biosynthetic process"/>
    <property type="evidence" value="ECO:0007669"/>
    <property type="project" value="InterPro"/>
</dbReference>
<dbReference type="OrthoDB" id="1658724at2759"/>
<comment type="subcellular location">
    <subcellularLocation>
        <location evidence="1">Membrane</location>
    </subcellularLocation>
</comment>
<comment type="similarity">
    <text evidence="2">Belongs to the sterol desaturase family.</text>
</comment>
<dbReference type="AlphaFoldDB" id="A0A830HEK4"/>
<accession>A0A830HEK4</accession>
<dbReference type="GO" id="GO:0005506">
    <property type="term" value="F:iron ion binding"/>
    <property type="evidence" value="ECO:0007669"/>
    <property type="project" value="InterPro"/>
</dbReference>
<dbReference type="GO" id="GO:0016020">
    <property type="term" value="C:membrane"/>
    <property type="evidence" value="ECO:0007669"/>
    <property type="project" value="UniProtKB-SubCell"/>
</dbReference>
<dbReference type="EMBL" id="BNJQ01000009">
    <property type="protein sequence ID" value="GHP04933.1"/>
    <property type="molecule type" value="Genomic_DNA"/>
</dbReference>
<dbReference type="GO" id="GO:0016491">
    <property type="term" value="F:oxidoreductase activity"/>
    <property type="evidence" value="ECO:0007669"/>
    <property type="project" value="InterPro"/>
</dbReference>
<comment type="caution">
    <text evidence="8">The sequence shown here is derived from an EMBL/GenBank/DDBJ whole genome shotgun (WGS) entry which is preliminary data.</text>
</comment>
<evidence type="ECO:0000256" key="3">
    <source>
        <dbReference type="ARBA" id="ARBA00022692"/>
    </source>
</evidence>
<keyword evidence="5 6" id="KW-0472">Membrane</keyword>
<evidence type="ECO:0000256" key="4">
    <source>
        <dbReference type="ARBA" id="ARBA00022989"/>
    </source>
</evidence>
<evidence type="ECO:0000256" key="5">
    <source>
        <dbReference type="ARBA" id="ARBA00023136"/>
    </source>
</evidence>
<organism evidence="8 9">
    <name type="scientific">Pycnococcus provasolii</name>
    <dbReference type="NCBI Taxonomy" id="41880"/>
    <lineage>
        <taxon>Eukaryota</taxon>
        <taxon>Viridiplantae</taxon>
        <taxon>Chlorophyta</taxon>
        <taxon>Pseudoscourfieldiophyceae</taxon>
        <taxon>Pseudoscourfieldiales</taxon>
        <taxon>Pycnococcaceae</taxon>
        <taxon>Pycnococcus</taxon>
    </lineage>
</organism>
<name>A0A830HEK4_9CHLO</name>
<feature type="transmembrane region" description="Helical" evidence="6">
    <location>
        <begin position="27"/>
        <end position="49"/>
    </location>
</feature>
<sequence length="274" mass="31738">MSVSDNITSHLFTTSPFRVMDKLPNPIGLLCGLAAVALGQILVVAYFHVYRNVYGNARLVQNDDLHVNPKTRYAFAKEAIAHFAQLEGFVLLGSYLSVTWLANWMPASYYRWEGGVQWHLVVLQLLLQDMLQYFAHYAEHKVSATFYRYSHKPHHRFTNPKLFDAFNGSLLDTLCMILIPLYTTANLVHCNVWSYMAFGTIYSSMLTLIHSEYVHPWDDLFRLLGVGTAADHHVHHKQFVYNYGHIFTYWDRIFGTYRCPDDVRTFTKSTKKVQ</sequence>
<proteinExistence type="inferred from homology"/>
<evidence type="ECO:0000256" key="6">
    <source>
        <dbReference type="SAM" id="Phobius"/>
    </source>
</evidence>
<dbReference type="PANTHER" id="PTHR11863">
    <property type="entry name" value="STEROL DESATURASE"/>
    <property type="match status" value="1"/>
</dbReference>
<feature type="domain" description="Fatty acid hydroxylase" evidence="7">
    <location>
        <begin position="122"/>
        <end position="256"/>
    </location>
</feature>
<evidence type="ECO:0000256" key="2">
    <source>
        <dbReference type="ARBA" id="ARBA00009324"/>
    </source>
</evidence>
<evidence type="ECO:0000313" key="9">
    <source>
        <dbReference type="Proteomes" id="UP000660262"/>
    </source>
</evidence>
<dbReference type="InterPro" id="IPR050307">
    <property type="entry name" value="Sterol_Desaturase_Related"/>
</dbReference>
<dbReference type="Pfam" id="PF04116">
    <property type="entry name" value="FA_hydroxylase"/>
    <property type="match status" value="1"/>
</dbReference>
<protein>
    <submittedName>
        <fullName evidence="8">Kelch-like</fullName>
    </submittedName>
</protein>
<evidence type="ECO:0000256" key="1">
    <source>
        <dbReference type="ARBA" id="ARBA00004370"/>
    </source>
</evidence>
<reference evidence="8" key="1">
    <citation type="submission" date="2020-10" db="EMBL/GenBank/DDBJ databases">
        <title>Unveiling of a novel bifunctional photoreceptor, Dualchrome1, isolated from a cosmopolitan green alga.</title>
        <authorList>
            <person name="Suzuki S."/>
            <person name="Kawachi M."/>
        </authorList>
    </citation>
    <scope>NUCLEOTIDE SEQUENCE</scope>
    <source>
        <strain evidence="8">NIES 2893</strain>
    </source>
</reference>